<name>A0A8I0AHB2_9FIRM</name>
<dbReference type="Proteomes" id="UP000652847">
    <property type="component" value="Unassembled WGS sequence"/>
</dbReference>
<dbReference type="Pfam" id="PF00440">
    <property type="entry name" value="TetR_N"/>
    <property type="match status" value="1"/>
</dbReference>
<dbReference type="PANTHER" id="PTHR43479:SF11">
    <property type="entry name" value="ACREF_ENVCD OPERON REPRESSOR-RELATED"/>
    <property type="match status" value="1"/>
</dbReference>
<evidence type="ECO:0000256" key="2">
    <source>
        <dbReference type="PROSITE-ProRule" id="PRU00335"/>
    </source>
</evidence>
<dbReference type="InterPro" id="IPR001647">
    <property type="entry name" value="HTH_TetR"/>
</dbReference>
<dbReference type="PROSITE" id="PS50977">
    <property type="entry name" value="HTH_TETR_2"/>
    <property type="match status" value="1"/>
</dbReference>
<dbReference type="PANTHER" id="PTHR43479">
    <property type="entry name" value="ACREF/ENVCD OPERON REPRESSOR-RELATED"/>
    <property type="match status" value="1"/>
</dbReference>
<evidence type="ECO:0000313" key="4">
    <source>
        <dbReference type="EMBL" id="MBC5650071.1"/>
    </source>
</evidence>
<gene>
    <name evidence="4" type="ORF">H8S54_02760</name>
</gene>
<reference evidence="4 5" key="1">
    <citation type="submission" date="2020-08" db="EMBL/GenBank/DDBJ databases">
        <title>Genome public.</title>
        <authorList>
            <person name="Liu C."/>
            <person name="Sun Q."/>
        </authorList>
    </citation>
    <scope>NUCLEOTIDE SEQUENCE [LARGE SCALE GENOMIC DNA]</scope>
    <source>
        <strain evidence="4 5">BX17</strain>
    </source>
</reference>
<dbReference type="AlphaFoldDB" id="A0A8I0AHB2"/>
<dbReference type="SUPFAM" id="SSF46689">
    <property type="entry name" value="Homeodomain-like"/>
    <property type="match status" value="1"/>
</dbReference>
<proteinExistence type="predicted"/>
<sequence length="180" mass="20726">MDMKEVIASAARKLILEKKVKKLTVKDIVEECQITRQAFYYHFEGIPDLIQWSIGKGVDRLLEETRQQDGPEAALKYLFVFAINTMPDVRRGVESNYGKEVEQTLRRGAYELFEKIVEEENLYQNYGRQELKLLLRYHSSAILGLLQDWTPEDTKNLDGIVHEVYQIMVGGITAGTANIK</sequence>
<protein>
    <submittedName>
        <fullName evidence="4">TetR family transcriptional regulator</fullName>
    </submittedName>
</protein>
<keyword evidence="1 2" id="KW-0238">DNA-binding</keyword>
<accession>A0A8I0AHB2</accession>
<dbReference type="Gene3D" id="1.10.357.10">
    <property type="entry name" value="Tetracycline Repressor, domain 2"/>
    <property type="match status" value="1"/>
</dbReference>
<organism evidence="4 5">
    <name type="scientific">Blautia segnis</name>
    <dbReference type="NCBI Taxonomy" id="2763030"/>
    <lineage>
        <taxon>Bacteria</taxon>
        <taxon>Bacillati</taxon>
        <taxon>Bacillota</taxon>
        <taxon>Clostridia</taxon>
        <taxon>Lachnospirales</taxon>
        <taxon>Lachnospiraceae</taxon>
        <taxon>Blautia</taxon>
    </lineage>
</organism>
<feature type="domain" description="HTH tetR-type" evidence="3">
    <location>
        <begin position="1"/>
        <end position="61"/>
    </location>
</feature>
<dbReference type="InterPro" id="IPR009057">
    <property type="entry name" value="Homeodomain-like_sf"/>
</dbReference>
<dbReference type="InterPro" id="IPR050624">
    <property type="entry name" value="HTH-type_Tx_Regulator"/>
</dbReference>
<evidence type="ECO:0000256" key="1">
    <source>
        <dbReference type="ARBA" id="ARBA00023125"/>
    </source>
</evidence>
<evidence type="ECO:0000259" key="3">
    <source>
        <dbReference type="PROSITE" id="PS50977"/>
    </source>
</evidence>
<feature type="DNA-binding region" description="H-T-H motif" evidence="2">
    <location>
        <begin position="24"/>
        <end position="43"/>
    </location>
</feature>
<dbReference type="EMBL" id="JACOOT010000007">
    <property type="protein sequence ID" value="MBC5650071.1"/>
    <property type="molecule type" value="Genomic_DNA"/>
</dbReference>
<evidence type="ECO:0000313" key="5">
    <source>
        <dbReference type="Proteomes" id="UP000652847"/>
    </source>
</evidence>
<comment type="caution">
    <text evidence="4">The sequence shown here is derived from an EMBL/GenBank/DDBJ whole genome shotgun (WGS) entry which is preliminary data.</text>
</comment>
<dbReference type="GO" id="GO:0003677">
    <property type="term" value="F:DNA binding"/>
    <property type="evidence" value="ECO:0007669"/>
    <property type="project" value="UniProtKB-UniRule"/>
</dbReference>
<dbReference type="RefSeq" id="WP_186900854.1">
    <property type="nucleotide sequence ID" value="NZ_JACOOT010000007.1"/>
</dbReference>
<keyword evidence="5" id="KW-1185">Reference proteome</keyword>